<comment type="caution">
    <text evidence="8">The sequence shown here is derived from an EMBL/GenBank/DDBJ whole genome shotgun (WGS) entry which is preliminary data.</text>
</comment>
<dbReference type="Gene3D" id="1.10.1000.11">
    <property type="entry name" value="Arf Nucleotide-binding Site Opener,domain 2"/>
    <property type="match status" value="1"/>
</dbReference>
<sequence>MSPPSQKSPEFDAQERVQPPNNDDESHNIVPQDAESLEVESRIEAQEMEDKSENASTDQVETVETAQPDTNIRSEPPLPPTPPVDPNGRDSPPQIPPQNIPARTVERPSHLPDMPSSPGPRVGSPMSATHRRSLTIGGSGNSVSVVLITSALETIAASREAKRSTPLRESTQHALELIRSDQGGNHPRDIFEPLRLACETKNEKLMIASLDCISKLISYSFFAEPPSPHHDYSSPPASPGPSGKTPQEHPPSLVDLVTNTIAACHSEATPEAVSLQIVKALLSLVLSPTVLVHHSSLLKAVRTVYNVFLLSTDPVNQMVAQGGLTQMVHHVFTRCRVGGSTKPAPSGSSPLRSPSQESFPSAKFTSFSLPTDPATPKTPNGPLPEEEKTGDPSASTTSLHPPDNTRSSVVESEETNSAFLQDEVRQSRLDPFCAAQSKTDFNHSEIPLSARELSHEANGHKSLTTNDLFVKDAFLVFRALCKLTMKPLNNESERDMKSHAMRSKLLSLHLVLTVLNSHMPLFVDPSAIIYSSSSNEATSFVQAINQYLCLTLSRNAVSPVPQVFEISVEIFWRVLSGMRTKLKKEIEVLLHEIFIPILEMRTSTLKQKAVILGMLSRLCQDPQALVEIYLNYDCDSESADNIYEQFVSWIYIALMNIISKIGTIPSATTHPKANEPGSPAVTPTTKNNSNNAVPPSLSTTAMSVSGSMDTSSMGQSEAHLRRQGLECLVTVLRSLVAWGTASGKMADDTTLVSSTPSQTGEDIRRSSLTPDPSLDKVSADPSMETLRQPTPELTDDPSKFESAKQKKTTLLEGIKKFNFKPKRGVQFLIETGFIPSRAPQDIARFLLNTDGLNKAAIGEYLGEGEEENIAIMHAFVDMLEFGNLPFVEALRIFLQSFRLPGEAQKIDRYMLKFAERYIAENNQTVFANADAAYVLAYSTILLNTDAHNPQVKKRMTKTDFIKNNRGINDGADLPEDFLNEIYDDIVNNEIKMKDEVGITTSATGPGLASALANMGRDLQKEAYVMQSSGMANKTEALFRTMMRTQRKGSKGGEQFFSASHFVHVRPMFEVAWIPFLAGLSGPLQDTDDLEIVELCLDGFKSAIRIVCFFDLELERNAFVTTLAKFTFLNNLGEMKTKNMEAIKALLDVAVTEGNNLKGSWHEVLTCVSQLEHMQLISGGVDVPDAKKGRGKKLPNEELANESRSTHITVAADMVFSLSHYLSGTAIVDFVQALSDVSWEEIQSSGLSQHPRLFSLQKLVEISYYNMNRIRLEWSNLWDILGEHFNQVCCHNNPHVASFALDSLRQLAMRFLEKEELPHFKFQKDFLKPFEHTMIHNSNPDIRDMVLQCLQQMIQARVQNMRSGWRTMFGVFQAASKVLTERIANSAFEIVTRLNKDHFNAIVRHGAFADLTVCITDFCKSSKYQKVSLLAIGMLRGVIPVMLECPECGWSTESMDDNMIKYWYPVLFAFYDIIMNGEDLEVRRLALDSLFTTLKTYGTSYPVNFWDTVCQELLFPIFSVLKSSQDLSRFSTQEDMSVWLSTTMIQALRDLIDLYTFFFDTLERFLDGLLDLLCVCICQENDTLARIGTSCLQQLLENNVAKLSPARWERVATTFVRLFKTTTPHQLFDDDLRVQIGDQNSPELADANDANGQAILPAPLLSGNDQVNPGSQHTASDRRRIFKQIIVKCVLQLLLIETTNDLLRNKDVYDMIPPDQLLRLMGVLDHSYQFARMFNEDKDLRTGLWKVGFMKHLPNLLKQESSSASTLVHVLFRMYYDPRPEHQAARGQIAERIMPLSLGVIQDFNKLRTDTQGKNIAAWTPVVAEILDGFCRFENKAFTRYMPAIYPLVAELIGRELTPELRQSLKTYFIKVGLAQGIIESS</sequence>
<dbReference type="InterPro" id="IPR035999">
    <property type="entry name" value="Sec7_dom_sf"/>
</dbReference>
<feature type="region of interest" description="Disordered" evidence="6">
    <location>
        <begin position="1"/>
        <end position="128"/>
    </location>
</feature>
<evidence type="ECO:0000313" key="8">
    <source>
        <dbReference type="EMBL" id="KAK7049548.1"/>
    </source>
</evidence>
<feature type="compositionally biased region" description="Polar residues" evidence="6">
    <location>
        <begin position="750"/>
        <end position="770"/>
    </location>
</feature>
<dbReference type="PANTHER" id="PTHR10663:SF375">
    <property type="entry name" value="LD29171P"/>
    <property type="match status" value="1"/>
</dbReference>
<feature type="region of interest" description="Disordered" evidence="6">
    <location>
        <begin position="228"/>
        <end position="252"/>
    </location>
</feature>
<keyword evidence="3" id="KW-0653">Protein transport</keyword>
<dbReference type="SMART" id="SM00222">
    <property type="entry name" value="Sec7"/>
    <property type="match status" value="1"/>
</dbReference>
<evidence type="ECO:0000256" key="6">
    <source>
        <dbReference type="SAM" id="MobiDB-lite"/>
    </source>
</evidence>
<keyword evidence="1" id="KW-0813">Transport</keyword>
<dbReference type="GO" id="GO:0032012">
    <property type="term" value="P:regulation of ARF protein signal transduction"/>
    <property type="evidence" value="ECO:0007669"/>
    <property type="project" value="InterPro"/>
</dbReference>
<feature type="compositionally biased region" description="Polar residues" evidence="6">
    <location>
        <begin position="681"/>
        <end position="715"/>
    </location>
</feature>
<dbReference type="Pfam" id="PF09324">
    <property type="entry name" value="Sec7-like_HDS"/>
    <property type="match status" value="1"/>
</dbReference>
<evidence type="ECO:0000256" key="1">
    <source>
        <dbReference type="ARBA" id="ARBA00022448"/>
    </source>
</evidence>
<evidence type="ECO:0000259" key="7">
    <source>
        <dbReference type="PROSITE" id="PS50190"/>
    </source>
</evidence>
<dbReference type="Pfam" id="PF01369">
    <property type="entry name" value="Sec7"/>
    <property type="match status" value="1"/>
</dbReference>
<dbReference type="GO" id="GO:0005085">
    <property type="term" value="F:guanyl-nucleotide exchange factor activity"/>
    <property type="evidence" value="ECO:0007669"/>
    <property type="project" value="InterPro"/>
</dbReference>
<evidence type="ECO:0000256" key="5">
    <source>
        <dbReference type="ARBA" id="ARBA00060451"/>
    </source>
</evidence>
<feature type="domain" description="SEC7" evidence="7">
    <location>
        <begin position="799"/>
        <end position="988"/>
    </location>
</feature>
<feature type="compositionally biased region" description="Polar residues" evidence="6">
    <location>
        <begin position="392"/>
        <end position="419"/>
    </location>
</feature>
<feature type="region of interest" description="Disordered" evidence="6">
    <location>
        <begin position="669"/>
        <end position="718"/>
    </location>
</feature>
<feature type="region of interest" description="Disordered" evidence="6">
    <location>
        <begin position="339"/>
        <end position="421"/>
    </location>
</feature>
<protein>
    <submittedName>
        <fullName evidence="8">Guanine nucleotide exchange protein for ADP-robosylation factor</fullName>
    </submittedName>
</protein>
<keyword evidence="9" id="KW-1185">Reference proteome</keyword>
<evidence type="ECO:0000256" key="2">
    <source>
        <dbReference type="ARBA" id="ARBA00022490"/>
    </source>
</evidence>
<dbReference type="InterPro" id="IPR000904">
    <property type="entry name" value="Sec7_dom"/>
</dbReference>
<dbReference type="InterPro" id="IPR016024">
    <property type="entry name" value="ARM-type_fold"/>
</dbReference>
<dbReference type="PROSITE" id="PS50190">
    <property type="entry name" value="SEC7"/>
    <property type="match status" value="1"/>
</dbReference>
<dbReference type="GO" id="GO:0015031">
    <property type="term" value="P:protein transport"/>
    <property type="evidence" value="ECO:0007669"/>
    <property type="project" value="UniProtKB-KW"/>
</dbReference>
<name>A0AAW0DDM6_9AGAR</name>
<keyword evidence="4" id="KW-0472">Membrane</keyword>
<keyword evidence="2" id="KW-0963">Cytoplasm</keyword>
<dbReference type="Pfam" id="PF20252">
    <property type="entry name" value="BIG2_C"/>
    <property type="match status" value="1"/>
</dbReference>
<dbReference type="GO" id="GO:0030663">
    <property type="term" value="C:COPI-coated vesicle membrane"/>
    <property type="evidence" value="ECO:0007669"/>
    <property type="project" value="UniProtKB-SubCell"/>
</dbReference>
<dbReference type="Pfam" id="PF12783">
    <property type="entry name" value="Sec7-like_HUS"/>
    <property type="match status" value="1"/>
</dbReference>
<dbReference type="InterPro" id="IPR011989">
    <property type="entry name" value="ARM-like"/>
</dbReference>
<evidence type="ECO:0000256" key="3">
    <source>
        <dbReference type="ARBA" id="ARBA00022927"/>
    </source>
</evidence>
<dbReference type="SUPFAM" id="SSF48425">
    <property type="entry name" value="Sec7 domain"/>
    <property type="match status" value="1"/>
</dbReference>
<dbReference type="Gene3D" id="1.25.10.10">
    <property type="entry name" value="Leucine-rich Repeat Variant"/>
    <property type="match status" value="1"/>
</dbReference>
<dbReference type="CDD" id="cd00171">
    <property type="entry name" value="Sec7"/>
    <property type="match status" value="1"/>
</dbReference>
<reference evidence="8 9" key="1">
    <citation type="submission" date="2024-01" db="EMBL/GenBank/DDBJ databases">
        <title>A draft genome for a cacao thread blight-causing isolate of Paramarasmius palmivorus.</title>
        <authorList>
            <person name="Baruah I.K."/>
            <person name="Bukari Y."/>
            <person name="Amoako-Attah I."/>
            <person name="Meinhardt L.W."/>
            <person name="Bailey B.A."/>
            <person name="Cohen S.P."/>
        </authorList>
    </citation>
    <scope>NUCLEOTIDE SEQUENCE [LARGE SCALE GENOMIC DNA]</scope>
    <source>
        <strain evidence="8 9">GH-12</strain>
    </source>
</reference>
<dbReference type="InterPro" id="IPR023394">
    <property type="entry name" value="Sec7_C_sf"/>
</dbReference>
<comment type="subcellular location">
    <subcellularLocation>
        <location evidence="5">Cytoplasmic vesicle</location>
        <location evidence="5">COPI-coated vesicle membrane</location>
    </subcellularLocation>
</comment>
<dbReference type="PANTHER" id="PTHR10663">
    <property type="entry name" value="GUANYL-NUCLEOTIDE EXCHANGE FACTOR"/>
    <property type="match status" value="1"/>
</dbReference>
<feature type="compositionally biased region" description="Basic and acidic residues" evidence="6">
    <location>
        <begin position="39"/>
        <end position="53"/>
    </location>
</feature>
<evidence type="ECO:0000313" key="9">
    <source>
        <dbReference type="Proteomes" id="UP001383192"/>
    </source>
</evidence>
<dbReference type="SUPFAM" id="SSF48371">
    <property type="entry name" value="ARM repeat"/>
    <property type="match status" value="2"/>
</dbReference>
<dbReference type="Pfam" id="PF16213">
    <property type="entry name" value="DCB"/>
    <property type="match status" value="1"/>
</dbReference>
<accession>A0AAW0DDM6</accession>
<feature type="compositionally biased region" description="Polar residues" evidence="6">
    <location>
        <begin position="54"/>
        <end position="73"/>
    </location>
</feature>
<dbReference type="FunFam" id="1.10.220.20:FF:000002">
    <property type="entry name" value="Brefeldin A-inhibited guanine nucleotide-exchange protein 1"/>
    <property type="match status" value="1"/>
</dbReference>
<feature type="region of interest" description="Disordered" evidence="6">
    <location>
        <begin position="747"/>
        <end position="802"/>
    </location>
</feature>
<dbReference type="Proteomes" id="UP001383192">
    <property type="component" value="Unassembled WGS sequence"/>
</dbReference>
<feature type="compositionally biased region" description="Pro residues" evidence="6">
    <location>
        <begin position="76"/>
        <end position="85"/>
    </location>
</feature>
<organism evidence="8 9">
    <name type="scientific">Paramarasmius palmivorus</name>
    <dbReference type="NCBI Taxonomy" id="297713"/>
    <lineage>
        <taxon>Eukaryota</taxon>
        <taxon>Fungi</taxon>
        <taxon>Dikarya</taxon>
        <taxon>Basidiomycota</taxon>
        <taxon>Agaricomycotina</taxon>
        <taxon>Agaricomycetes</taxon>
        <taxon>Agaricomycetidae</taxon>
        <taxon>Agaricales</taxon>
        <taxon>Marasmiineae</taxon>
        <taxon>Marasmiaceae</taxon>
        <taxon>Paramarasmius</taxon>
    </lineage>
</organism>
<proteinExistence type="predicted"/>
<dbReference type="InterPro" id="IPR015403">
    <property type="entry name" value="Mon2/Sec7/BIG1-like_HDS"/>
</dbReference>
<feature type="compositionally biased region" description="Polar residues" evidence="6">
    <location>
        <begin position="346"/>
        <end position="369"/>
    </location>
</feature>
<dbReference type="InterPro" id="IPR032629">
    <property type="entry name" value="DCB_dom"/>
</dbReference>
<dbReference type="Gene3D" id="1.10.220.20">
    <property type="match status" value="1"/>
</dbReference>
<dbReference type="FunFam" id="1.10.1000.11:FF:000003">
    <property type="entry name" value="Brefeldin A-inhibited guanine nucleotide-exchange protein 1"/>
    <property type="match status" value="1"/>
</dbReference>
<dbReference type="InterPro" id="IPR032691">
    <property type="entry name" value="Mon2/Sec7/BIG1-like_HUS"/>
</dbReference>
<evidence type="ECO:0000256" key="4">
    <source>
        <dbReference type="ARBA" id="ARBA00023136"/>
    </source>
</evidence>
<gene>
    <name evidence="8" type="primary">SEC7</name>
    <name evidence="8" type="ORF">VNI00_005579</name>
</gene>
<dbReference type="InterPro" id="IPR046455">
    <property type="entry name" value="Sec7/BIG1-like_C"/>
</dbReference>
<dbReference type="EMBL" id="JAYKXP010000016">
    <property type="protein sequence ID" value="KAK7049548.1"/>
    <property type="molecule type" value="Genomic_DNA"/>
</dbReference>